<keyword evidence="1" id="KW-0812">Transmembrane</keyword>
<organism evidence="2 3">
    <name type="scientific">Oedothorax gibbosus</name>
    <dbReference type="NCBI Taxonomy" id="931172"/>
    <lineage>
        <taxon>Eukaryota</taxon>
        <taxon>Metazoa</taxon>
        <taxon>Ecdysozoa</taxon>
        <taxon>Arthropoda</taxon>
        <taxon>Chelicerata</taxon>
        <taxon>Arachnida</taxon>
        <taxon>Araneae</taxon>
        <taxon>Araneomorphae</taxon>
        <taxon>Entelegynae</taxon>
        <taxon>Araneoidea</taxon>
        <taxon>Linyphiidae</taxon>
        <taxon>Erigoninae</taxon>
        <taxon>Oedothorax</taxon>
    </lineage>
</organism>
<proteinExistence type="predicted"/>
<dbReference type="AlphaFoldDB" id="A0AAV6UBX0"/>
<keyword evidence="3" id="KW-1185">Reference proteome</keyword>
<comment type="caution">
    <text evidence="2">The sequence shown here is derived from an EMBL/GenBank/DDBJ whole genome shotgun (WGS) entry which is preliminary data.</text>
</comment>
<name>A0AAV6UBX0_9ARAC</name>
<evidence type="ECO:0000313" key="3">
    <source>
        <dbReference type="Proteomes" id="UP000827092"/>
    </source>
</evidence>
<gene>
    <name evidence="2" type="ORF">JTE90_013967</name>
</gene>
<protein>
    <submittedName>
        <fullName evidence="2">Uncharacterized protein</fullName>
    </submittedName>
</protein>
<dbReference type="Proteomes" id="UP000827092">
    <property type="component" value="Unassembled WGS sequence"/>
</dbReference>
<sequence length="85" mass="9841">MATRWNFPRNALRDQVWSLMRNAIPSPLKTMKRRIKNTILEHRWAEKNTQKEGIQSLNLGIFCLAVTLIYSEFVLVLGIAPAPVY</sequence>
<reference evidence="2 3" key="1">
    <citation type="journal article" date="2022" name="Nat. Ecol. Evol.">
        <title>A masculinizing supergene underlies an exaggerated male reproductive morph in a spider.</title>
        <authorList>
            <person name="Hendrickx F."/>
            <person name="De Corte Z."/>
            <person name="Sonet G."/>
            <person name="Van Belleghem S.M."/>
            <person name="Kostlbacher S."/>
            <person name="Vangestel C."/>
        </authorList>
    </citation>
    <scope>NUCLEOTIDE SEQUENCE [LARGE SCALE GENOMIC DNA]</scope>
    <source>
        <strain evidence="2">W744_W776</strain>
    </source>
</reference>
<accession>A0AAV6UBX0</accession>
<evidence type="ECO:0000313" key="2">
    <source>
        <dbReference type="EMBL" id="KAG8182037.1"/>
    </source>
</evidence>
<evidence type="ECO:0000256" key="1">
    <source>
        <dbReference type="SAM" id="Phobius"/>
    </source>
</evidence>
<dbReference type="EMBL" id="JAFNEN010000483">
    <property type="protein sequence ID" value="KAG8182037.1"/>
    <property type="molecule type" value="Genomic_DNA"/>
</dbReference>
<feature type="transmembrane region" description="Helical" evidence="1">
    <location>
        <begin position="57"/>
        <end position="80"/>
    </location>
</feature>
<keyword evidence="1" id="KW-1133">Transmembrane helix</keyword>
<keyword evidence="1" id="KW-0472">Membrane</keyword>